<accession>M1ML60</accession>
<comment type="similarity">
    <text evidence="7">Belongs to the binding-protein-dependent transport system permease family.</text>
</comment>
<dbReference type="OrthoDB" id="42781at2"/>
<dbReference type="PANTHER" id="PTHR43227:SF8">
    <property type="entry name" value="DIACETYLCHITOBIOSE UPTAKE SYSTEM PERMEASE PROTEIN DASB"/>
    <property type="match status" value="1"/>
</dbReference>
<feature type="transmembrane region" description="Helical" evidence="7">
    <location>
        <begin position="107"/>
        <end position="127"/>
    </location>
</feature>
<keyword evidence="3" id="KW-1003">Cell membrane</keyword>
<evidence type="ECO:0000256" key="2">
    <source>
        <dbReference type="ARBA" id="ARBA00022448"/>
    </source>
</evidence>
<feature type="transmembrane region" description="Helical" evidence="7">
    <location>
        <begin position="160"/>
        <end position="184"/>
    </location>
</feature>
<dbReference type="CDD" id="cd06261">
    <property type="entry name" value="TM_PBP2"/>
    <property type="match status" value="1"/>
</dbReference>
<dbReference type="eggNOG" id="COG1175">
    <property type="taxonomic scope" value="Bacteria"/>
</dbReference>
<comment type="subcellular location">
    <subcellularLocation>
        <location evidence="1 7">Cell membrane</location>
        <topology evidence="1 7">Multi-pass membrane protein</topology>
    </subcellularLocation>
</comment>
<keyword evidence="5 7" id="KW-1133">Transmembrane helix</keyword>
<dbReference type="HOGENOM" id="CLU_016047_0_2_9"/>
<name>M1ML60_9CLOT</name>
<dbReference type="AlphaFoldDB" id="M1ML60"/>
<dbReference type="PATRIC" id="fig|931276.5.peg.1744"/>
<dbReference type="PROSITE" id="PS50928">
    <property type="entry name" value="ABC_TM1"/>
    <property type="match status" value="1"/>
</dbReference>
<feature type="transmembrane region" description="Helical" evidence="7">
    <location>
        <begin position="266"/>
        <end position="285"/>
    </location>
</feature>
<dbReference type="InterPro" id="IPR035906">
    <property type="entry name" value="MetI-like_sf"/>
</dbReference>
<dbReference type="Proteomes" id="UP000011728">
    <property type="component" value="Chromosome"/>
</dbReference>
<organism evidence="9 10">
    <name type="scientific">Clostridium saccharoperbutylacetonicum N1-4(HMT)</name>
    <dbReference type="NCBI Taxonomy" id="931276"/>
    <lineage>
        <taxon>Bacteria</taxon>
        <taxon>Bacillati</taxon>
        <taxon>Bacillota</taxon>
        <taxon>Clostridia</taxon>
        <taxon>Eubacteriales</taxon>
        <taxon>Clostridiaceae</taxon>
        <taxon>Clostridium</taxon>
    </lineage>
</organism>
<reference evidence="9 10" key="1">
    <citation type="submission" date="2013-02" db="EMBL/GenBank/DDBJ databases">
        <title>Genome sequence of Clostridium saccharoperbutylacetonicum N1-4(HMT).</title>
        <authorList>
            <person name="Poehlein A."/>
            <person name="Daniel R."/>
        </authorList>
    </citation>
    <scope>NUCLEOTIDE SEQUENCE [LARGE SCALE GENOMIC DNA]</scope>
    <source>
        <strain evidence="10">N1-4(HMT)</strain>
    </source>
</reference>
<evidence type="ECO:0000256" key="4">
    <source>
        <dbReference type="ARBA" id="ARBA00022692"/>
    </source>
</evidence>
<dbReference type="GO" id="GO:0005886">
    <property type="term" value="C:plasma membrane"/>
    <property type="evidence" value="ECO:0007669"/>
    <property type="project" value="UniProtKB-SubCell"/>
</dbReference>
<dbReference type="KEGG" id="csr:Cspa_c17660"/>
<protein>
    <submittedName>
        <fullName evidence="9">Carbohydrate ABC transporter membrane protein 1, CUT1 family</fullName>
    </submittedName>
</protein>
<sequence>MENLLRDKKAIAVFILPALILYLIVVFVPIIWSIVYSLFSGMPGMDFKFTGLSNYLHLFKDADFINSVVTNLKYVAVVVIGQIGLGFLVSLLFVFGLKKYKTLIRTIVFFPVVLPTVATSQLFAKIYEIAPQYGLLNSLLHVLNLDFFIQPWLGQPSTALWALCVADIWKAVGLYALIFYGGLVEIPDETIESARLDGASGIRLVRHIILPLVKPVIITGLVLSLTGTIKAFDSVLALTAGGPGTSTQMVSMYMYDTAFKYGQYGYGSAIAIFILFECLVATGIVNKLSRNN</sequence>
<dbReference type="Gene3D" id="1.10.3720.10">
    <property type="entry name" value="MetI-like"/>
    <property type="match status" value="1"/>
</dbReference>
<evidence type="ECO:0000256" key="6">
    <source>
        <dbReference type="ARBA" id="ARBA00023136"/>
    </source>
</evidence>
<dbReference type="PANTHER" id="PTHR43227">
    <property type="entry name" value="BLL4140 PROTEIN"/>
    <property type="match status" value="1"/>
</dbReference>
<keyword evidence="4 7" id="KW-0812">Transmembrane</keyword>
<feature type="domain" description="ABC transmembrane type-1" evidence="8">
    <location>
        <begin position="68"/>
        <end position="285"/>
    </location>
</feature>
<gene>
    <name evidence="9" type="ORF">Cspa_c17660</name>
</gene>
<dbReference type="RefSeq" id="WP_015391857.1">
    <property type="nucleotide sequence ID" value="NC_020291.1"/>
</dbReference>
<keyword evidence="10" id="KW-1185">Reference proteome</keyword>
<dbReference type="GO" id="GO:0055085">
    <property type="term" value="P:transmembrane transport"/>
    <property type="evidence" value="ECO:0007669"/>
    <property type="project" value="InterPro"/>
</dbReference>
<evidence type="ECO:0000256" key="7">
    <source>
        <dbReference type="RuleBase" id="RU363032"/>
    </source>
</evidence>
<evidence type="ECO:0000256" key="1">
    <source>
        <dbReference type="ARBA" id="ARBA00004651"/>
    </source>
</evidence>
<feature type="transmembrane region" description="Helical" evidence="7">
    <location>
        <begin position="204"/>
        <end position="223"/>
    </location>
</feature>
<evidence type="ECO:0000313" key="10">
    <source>
        <dbReference type="Proteomes" id="UP000011728"/>
    </source>
</evidence>
<feature type="transmembrane region" description="Helical" evidence="7">
    <location>
        <begin position="74"/>
        <end position="95"/>
    </location>
</feature>
<evidence type="ECO:0000313" key="9">
    <source>
        <dbReference type="EMBL" id="AGF55536.1"/>
    </source>
</evidence>
<evidence type="ECO:0000259" key="8">
    <source>
        <dbReference type="PROSITE" id="PS50928"/>
    </source>
</evidence>
<dbReference type="Pfam" id="PF00528">
    <property type="entry name" value="BPD_transp_1"/>
    <property type="match status" value="1"/>
</dbReference>
<keyword evidence="2 7" id="KW-0813">Transport</keyword>
<evidence type="ECO:0000256" key="3">
    <source>
        <dbReference type="ARBA" id="ARBA00022475"/>
    </source>
</evidence>
<keyword evidence="6 7" id="KW-0472">Membrane</keyword>
<proteinExistence type="inferred from homology"/>
<dbReference type="SUPFAM" id="SSF161098">
    <property type="entry name" value="MetI-like"/>
    <property type="match status" value="1"/>
</dbReference>
<dbReference type="InterPro" id="IPR000515">
    <property type="entry name" value="MetI-like"/>
</dbReference>
<dbReference type="EMBL" id="CP004121">
    <property type="protein sequence ID" value="AGF55536.1"/>
    <property type="molecule type" value="Genomic_DNA"/>
</dbReference>
<dbReference type="InterPro" id="IPR050809">
    <property type="entry name" value="UgpAE/MalFG_permease"/>
</dbReference>
<feature type="transmembrane region" description="Helical" evidence="7">
    <location>
        <begin position="12"/>
        <end position="39"/>
    </location>
</feature>
<evidence type="ECO:0000256" key="5">
    <source>
        <dbReference type="ARBA" id="ARBA00022989"/>
    </source>
</evidence>